<accession>A0A1G9Z0Q1</accession>
<feature type="transmembrane region" description="Helical" evidence="1">
    <location>
        <begin position="36"/>
        <end position="59"/>
    </location>
</feature>
<dbReference type="OrthoDB" id="7843623at2"/>
<keyword evidence="3" id="KW-1185">Reference proteome</keyword>
<name>A0A1G9Z0Q1_9HYPH</name>
<keyword evidence="1" id="KW-0472">Membrane</keyword>
<evidence type="ECO:0000313" key="2">
    <source>
        <dbReference type="EMBL" id="SDN14535.1"/>
    </source>
</evidence>
<proteinExistence type="predicted"/>
<keyword evidence="1" id="KW-1133">Transmembrane helix</keyword>
<sequence length="152" mass="16649">MPGYLPIRRKTARPGEIPIDRIERTQGPAPGTWDTVLIWFMRLTALLWLIKSIAAWATILDVIPGARAFETEPFGRQAAIVYFAVVDAAAAIGLWLTSAWGGVIWLLAVTSAMTLAVLTPQLLPMPVPLLVFGGCVVTMYFLLSWLAAQEAR</sequence>
<evidence type="ECO:0008006" key="4">
    <source>
        <dbReference type="Google" id="ProtNLM"/>
    </source>
</evidence>
<dbReference type="RefSeq" id="WP_091715758.1">
    <property type="nucleotide sequence ID" value="NZ_FNHS01000006.1"/>
</dbReference>
<dbReference type="Pfam" id="PF19660">
    <property type="entry name" value="DUF6163"/>
    <property type="match status" value="1"/>
</dbReference>
<feature type="transmembrane region" description="Helical" evidence="1">
    <location>
        <begin position="79"/>
        <end position="96"/>
    </location>
</feature>
<evidence type="ECO:0000313" key="3">
    <source>
        <dbReference type="Proteomes" id="UP000198704"/>
    </source>
</evidence>
<keyword evidence="1" id="KW-0812">Transmembrane</keyword>
<reference evidence="3" key="1">
    <citation type="submission" date="2016-10" db="EMBL/GenBank/DDBJ databases">
        <authorList>
            <person name="Varghese N."/>
            <person name="Submissions S."/>
        </authorList>
    </citation>
    <scope>NUCLEOTIDE SEQUENCE [LARGE SCALE GENOMIC DNA]</scope>
    <source>
        <strain evidence="3">BL47</strain>
    </source>
</reference>
<feature type="transmembrane region" description="Helical" evidence="1">
    <location>
        <begin position="129"/>
        <end position="148"/>
    </location>
</feature>
<dbReference type="InterPro" id="IPR046161">
    <property type="entry name" value="DUF6163"/>
</dbReference>
<evidence type="ECO:0000256" key="1">
    <source>
        <dbReference type="SAM" id="Phobius"/>
    </source>
</evidence>
<feature type="transmembrane region" description="Helical" evidence="1">
    <location>
        <begin position="103"/>
        <end position="123"/>
    </location>
</feature>
<organism evidence="2 3">
    <name type="scientific">Methylobacterium phyllostachyos</name>
    <dbReference type="NCBI Taxonomy" id="582672"/>
    <lineage>
        <taxon>Bacteria</taxon>
        <taxon>Pseudomonadati</taxon>
        <taxon>Pseudomonadota</taxon>
        <taxon>Alphaproteobacteria</taxon>
        <taxon>Hyphomicrobiales</taxon>
        <taxon>Methylobacteriaceae</taxon>
        <taxon>Methylobacterium</taxon>
    </lineage>
</organism>
<gene>
    <name evidence="2" type="ORF">SAMN05216360_10639</name>
</gene>
<dbReference type="EMBL" id="FNHS01000006">
    <property type="protein sequence ID" value="SDN14535.1"/>
    <property type="molecule type" value="Genomic_DNA"/>
</dbReference>
<dbReference type="AlphaFoldDB" id="A0A1G9Z0Q1"/>
<dbReference type="Proteomes" id="UP000198704">
    <property type="component" value="Unassembled WGS sequence"/>
</dbReference>
<protein>
    <recommendedName>
        <fullName evidence="4">DoxX-like family protein</fullName>
    </recommendedName>
</protein>
<dbReference type="STRING" id="582672.SAMN05216360_10639"/>